<name>A0A839TJG3_9BACL</name>
<dbReference type="CDD" id="cd05403">
    <property type="entry name" value="NT_KNTase_like"/>
    <property type="match status" value="1"/>
</dbReference>
<reference evidence="2 3" key="1">
    <citation type="submission" date="2020-08" db="EMBL/GenBank/DDBJ databases">
        <title>Genomic Encyclopedia of Type Strains, Phase III (KMG-III): the genomes of soil and plant-associated and newly described type strains.</title>
        <authorList>
            <person name="Whitman W."/>
        </authorList>
    </citation>
    <scope>NUCLEOTIDE SEQUENCE [LARGE SCALE GENOMIC DNA]</scope>
    <source>
        <strain evidence="2 3">CECT 5831</strain>
    </source>
</reference>
<protein>
    <submittedName>
        <fullName evidence="2">Putative nucleotidyltransferase</fullName>
    </submittedName>
</protein>
<dbReference type="SUPFAM" id="SSF81301">
    <property type="entry name" value="Nucleotidyltransferase"/>
    <property type="match status" value="1"/>
</dbReference>
<dbReference type="Proteomes" id="UP000517523">
    <property type="component" value="Unassembled WGS sequence"/>
</dbReference>
<dbReference type="GO" id="GO:0016779">
    <property type="term" value="F:nucleotidyltransferase activity"/>
    <property type="evidence" value="ECO:0007669"/>
    <property type="project" value="InterPro"/>
</dbReference>
<dbReference type="Gene3D" id="3.30.460.10">
    <property type="entry name" value="Beta Polymerase, domain 2"/>
    <property type="match status" value="1"/>
</dbReference>
<feature type="domain" description="Polymerase nucleotidyl transferase" evidence="1">
    <location>
        <begin position="3"/>
        <end position="44"/>
    </location>
</feature>
<evidence type="ECO:0000259" key="1">
    <source>
        <dbReference type="Pfam" id="PF01909"/>
    </source>
</evidence>
<dbReference type="EMBL" id="JACHXJ010000001">
    <property type="protein sequence ID" value="MBB3126772.1"/>
    <property type="molecule type" value="Genomic_DNA"/>
</dbReference>
<dbReference type="AlphaFoldDB" id="A0A839TJG3"/>
<comment type="caution">
    <text evidence="2">The sequence shown here is derived from an EMBL/GenBank/DDBJ whole genome shotgun (WGS) entry which is preliminary data.</text>
</comment>
<evidence type="ECO:0000313" key="2">
    <source>
        <dbReference type="EMBL" id="MBB3126772.1"/>
    </source>
</evidence>
<organism evidence="2 3">
    <name type="scientific">Paenibacillus rhizosphaerae</name>
    <dbReference type="NCBI Taxonomy" id="297318"/>
    <lineage>
        <taxon>Bacteria</taxon>
        <taxon>Bacillati</taxon>
        <taxon>Bacillota</taxon>
        <taxon>Bacilli</taxon>
        <taxon>Bacillales</taxon>
        <taxon>Paenibacillaceae</taxon>
        <taxon>Paenibacillus</taxon>
    </lineage>
</organism>
<sequence>MSGVKAIVLGGSRARGTHHPGSDIDIGIYYDSREGLDVKELRRIAAALDDEGRKDLITEIGGWGPWINGGGWLQVEQTPVDFLYRDIRKVSMVMDECLKGNVTIDYQPGHPHGFINAIYMAEAALCQVLWDPADIFTPLKSTTAPFPAVYRQAVIGKFLWEAEFSLDIGMKGVAKKDTSYVSGCCFRAVSCLNQVLFAINHQYCMNEKGATAIADAFDIVPPAYAERIQQMFTLVSADAERLQEALDILRKLVQETKRLVTAGD</sequence>
<dbReference type="InterPro" id="IPR043519">
    <property type="entry name" value="NT_sf"/>
</dbReference>
<proteinExistence type="predicted"/>
<dbReference type="InterPro" id="IPR002934">
    <property type="entry name" value="Polymerase_NTP_transf_dom"/>
</dbReference>
<gene>
    <name evidence="2" type="ORF">FHS19_001426</name>
</gene>
<dbReference type="Pfam" id="PF01909">
    <property type="entry name" value="NTP_transf_2"/>
    <property type="match status" value="1"/>
</dbReference>
<keyword evidence="2" id="KW-0808">Transferase</keyword>
<accession>A0A839TJG3</accession>
<evidence type="ECO:0000313" key="3">
    <source>
        <dbReference type="Proteomes" id="UP000517523"/>
    </source>
</evidence>